<dbReference type="RefSeq" id="WP_182164894.1">
    <property type="nucleotide sequence ID" value="NZ_JACFXV010000050.1"/>
</dbReference>
<dbReference type="Proteomes" id="UP000541109">
    <property type="component" value="Unassembled WGS sequence"/>
</dbReference>
<dbReference type="EMBL" id="JACFXV010000051">
    <property type="protein sequence ID" value="MBA5777500.1"/>
    <property type="molecule type" value="Genomic_DNA"/>
</dbReference>
<evidence type="ECO:0000313" key="5">
    <source>
        <dbReference type="Proteomes" id="UP000541109"/>
    </source>
</evidence>
<dbReference type="AlphaFoldDB" id="A0A839ACN3"/>
<evidence type="ECO:0000313" key="3">
    <source>
        <dbReference type="EMBL" id="MBA5778089.1"/>
    </source>
</evidence>
<evidence type="ECO:0000313" key="1">
    <source>
        <dbReference type="EMBL" id="MBA5777462.1"/>
    </source>
</evidence>
<keyword evidence="5" id="KW-1185">Reference proteome</keyword>
<accession>A0A839ACN3</accession>
<evidence type="ECO:0000313" key="4">
    <source>
        <dbReference type="EMBL" id="MBA5778134.1"/>
    </source>
</evidence>
<reference evidence="2 5" key="1">
    <citation type="submission" date="2020-07" db="EMBL/GenBank/DDBJ databases">
        <title>Stappia sp., F7233, whole genome shotgun sequencing project.</title>
        <authorList>
            <person name="Jiang S."/>
            <person name="Liu Z.W."/>
            <person name="Du Z.J."/>
        </authorList>
    </citation>
    <scope>NUCLEOTIDE SEQUENCE [LARGE SCALE GENOMIC DNA]</scope>
    <source>
        <strain evidence="2 5">F7233</strain>
    </source>
</reference>
<name>A0A839ACN3_9HYPH</name>
<dbReference type="EMBL" id="JACFXV010000050">
    <property type="protein sequence ID" value="MBA5777462.1"/>
    <property type="molecule type" value="Genomic_DNA"/>
</dbReference>
<gene>
    <name evidence="1" type="ORF">H2509_10030</name>
    <name evidence="2" type="ORF">H2509_10220</name>
    <name evidence="3" type="ORF">H2509_13245</name>
    <name evidence="4" type="ORF">H2509_13470</name>
</gene>
<evidence type="ECO:0000313" key="2">
    <source>
        <dbReference type="EMBL" id="MBA5777500.1"/>
    </source>
</evidence>
<comment type="caution">
    <text evidence="2">The sequence shown here is derived from an EMBL/GenBank/DDBJ whole genome shotgun (WGS) entry which is preliminary data.</text>
</comment>
<organism evidence="2 5">
    <name type="scientific">Stappia albiluteola</name>
    <dbReference type="NCBI Taxonomy" id="2758565"/>
    <lineage>
        <taxon>Bacteria</taxon>
        <taxon>Pseudomonadati</taxon>
        <taxon>Pseudomonadota</taxon>
        <taxon>Alphaproteobacteria</taxon>
        <taxon>Hyphomicrobiales</taxon>
        <taxon>Stappiaceae</taxon>
        <taxon>Stappia</taxon>
    </lineage>
</organism>
<dbReference type="EMBL" id="JACFXV010000055">
    <property type="protein sequence ID" value="MBA5778089.1"/>
    <property type="molecule type" value="Genomic_DNA"/>
</dbReference>
<proteinExistence type="predicted"/>
<sequence length="100" mass="11462">MKEGYRDYLERHGRLVILEAIAREFNGHLREDLIQKALDVYLVSRSIEWVRTQLRKLEEIGAVNLEEDGGKLIAGLAQAGRDHLERRAPLDGVAWPEDGR</sequence>
<dbReference type="EMBL" id="JACFXV010000056">
    <property type="protein sequence ID" value="MBA5778134.1"/>
    <property type="molecule type" value="Genomic_DNA"/>
</dbReference>
<protein>
    <submittedName>
        <fullName evidence="2">Uncharacterized protein</fullName>
    </submittedName>
</protein>